<keyword evidence="3" id="KW-1185">Reference proteome</keyword>
<dbReference type="Proteomes" id="UP000521943">
    <property type="component" value="Unassembled WGS sequence"/>
</dbReference>
<name>A0A8H6M071_9AGAR</name>
<dbReference type="EMBL" id="JACGCI010000063">
    <property type="protein sequence ID" value="KAF6749480.1"/>
    <property type="molecule type" value="Genomic_DNA"/>
</dbReference>
<evidence type="ECO:0000256" key="1">
    <source>
        <dbReference type="SAM" id="MobiDB-lite"/>
    </source>
</evidence>
<sequence>MNTYTVNNLVELLALSTNLIDNLYKGSYRKSVEEQIAVVDILMAIVHRQGPEDPPSLSKDGVLVLDVKNDSPFFDYTVESAKQTIPFTKNGPPIGARRTESQSTTSKRKAYDSDNDPGPKKAVQPQREITNPLLNQAKKRRKQQLDINPQSHSQPDTPITTHSRQSLATGPPPSKAPSSTGTSVAPEPSDRGYAKFQSDLVLAMGTAHSRTKKAGNKGKGKDAKRKAKPKSAATAIDSDVQVIDDPPPTVTRKPGTSTAGPSKRKAKPPPKSAETITDSDVEIIDDPPPTVTRKPGTSTTTATSKPGHRQKPLTKASQDSPSAMDLDDDHPPLPTTRIRGRSVGARGATMDLAENA</sequence>
<feature type="compositionally biased region" description="Basic residues" evidence="1">
    <location>
        <begin position="209"/>
        <end position="229"/>
    </location>
</feature>
<feature type="region of interest" description="Disordered" evidence="1">
    <location>
        <begin position="85"/>
        <end position="356"/>
    </location>
</feature>
<organism evidence="2 3">
    <name type="scientific">Ephemerocybe angulata</name>
    <dbReference type="NCBI Taxonomy" id="980116"/>
    <lineage>
        <taxon>Eukaryota</taxon>
        <taxon>Fungi</taxon>
        <taxon>Dikarya</taxon>
        <taxon>Basidiomycota</taxon>
        <taxon>Agaricomycotina</taxon>
        <taxon>Agaricomycetes</taxon>
        <taxon>Agaricomycetidae</taxon>
        <taxon>Agaricales</taxon>
        <taxon>Agaricineae</taxon>
        <taxon>Psathyrellaceae</taxon>
        <taxon>Ephemerocybe</taxon>
    </lineage>
</organism>
<accession>A0A8H6M071</accession>
<evidence type="ECO:0000313" key="2">
    <source>
        <dbReference type="EMBL" id="KAF6749480.1"/>
    </source>
</evidence>
<comment type="caution">
    <text evidence="2">The sequence shown here is derived from an EMBL/GenBank/DDBJ whole genome shotgun (WGS) entry which is preliminary data.</text>
</comment>
<dbReference type="AlphaFoldDB" id="A0A8H6M071"/>
<reference evidence="2 3" key="1">
    <citation type="submission" date="2020-07" db="EMBL/GenBank/DDBJ databases">
        <title>Comparative genomics of pyrophilous fungi reveals a link between fire events and developmental genes.</title>
        <authorList>
            <consortium name="DOE Joint Genome Institute"/>
            <person name="Steindorff A.S."/>
            <person name="Carver A."/>
            <person name="Calhoun S."/>
            <person name="Stillman K."/>
            <person name="Liu H."/>
            <person name="Lipzen A."/>
            <person name="Pangilinan J."/>
            <person name="Labutti K."/>
            <person name="Bruns T.D."/>
            <person name="Grigoriev I.V."/>
        </authorList>
    </citation>
    <scope>NUCLEOTIDE SEQUENCE [LARGE SCALE GENOMIC DNA]</scope>
    <source>
        <strain evidence="2 3">CBS 144469</strain>
    </source>
</reference>
<feature type="compositionally biased region" description="Polar residues" evidence="1">
    <location>
        <begin position="295"/>
        <end position="304"/>
    </location>
</feature>
<proteinExistence type="predicted"/>
<gene>
    <name evidence="2" type="ORF">DFP72DRAFT_1073304</name>
</gene>
<feature type="compositionally biased region" description="Polar residues" evidence="1">
    <location>
        <begin position="145"/>
        <end position="168"/>
    </location>
</feature>
<protein>
    <submittedName>
        <fullName evidence="2">Uncharacterized protein</fullName>
    </submittedName>
</protein>
<evidence type="ECO:0000313" key="3">
    <source>
        <dbReference type="Proteomes" id="UP000521943"/>
    </source>
</evidence>